<protein>
    <submittedName>
        <fullName evidence="7">Serine protease K12H4.7</fullName>
    </submittedName>
</protein>
<dbReference type="FunFam" id="1.20.120.980:FF:000003">
    <property type="entry name" value="Serine protease 16"/>
    <property type="match status" value="1"/>
</dbReference>
<evidence type="ECO:0000256" key="2">
    <source>
        <dbReference type="ARBA" id="ARBA00022670"/>
    </source>
</evidence>
<evidence type="ECO:0000256" key="1">
    <source>
        <dbReference type="ARBA" id="ARBA00011079"/>
    </source>
</evidence>
<dbReference type="Gene3D" id="1.20.120.980">
    <property type="entry name" value="Serine carboxypeptidase S28, SKS domain"/>
    <property type="match status" value="1"/>
</dbReference>
<dbReference type="PANTHER" id="PTHR11010">
    <property type="entry name" value="PROTEASE S28 PRO-X CARBOXYPEPTIDASE-RELATED"/>
    <property type="match status" value="1"/>
</dbReference>
<dbReference type="GO" id="GO:0008239">
    <property type="term" value="F:dipeptidyl-peptidase activity"/>
    <property type="evidence" value="ECO:0007669"/>
    <property type="project" value="TreeGrafter"/>
</dbReference>
<evidence type="ECO:0000256" key="4">
    <source>
        <dbReference type="ARBA" id="ARBA00022801"/>
    </source>
</evidence>
<dbReference type="AlphaFoldDB" id="A0A9X6NIM7"/>
<evidence type="ECO:0000313" key="7">
    <source>
        <dbReference type="EMBL" id="OWA53356.1"/>
    </source>
</evidence>
<dbReference type="GO" id="GO:0006508">
    <property type="term" value="P:proteolysis"/>
    <property type="evidence" value="ECO:0007669"/>
    <property type="project" value="UniProtKB-KW"/>
</dbReference>
<keyword evidence="3 6" id="KW-0732">Signal</keyword>
<keyword evidence="4" id="KW-0378">Hydrolase</keyword>
<dbReference type="InterPro" id="IPR029058">
    <property type="entry name" value="AB_hydrolase_fold"/>
</dbReference>
<comment type="similarity">
    <text evidence="1">Belongs to the peptidase S28 family.</text>
</comment>
<dbReference type="Proteomes" id="UP000192578">
    <property type="component" value="Unassembled WGS sequence"/>
</dbReference>
<dbReference type="EMBL" id="MTYJ01000316">
    <property type="protein sequence ID" value="OWA53356.1"/>
    <property type="molecule type" value="Genomic_DNA"/>
</dbReference>
<dbReference type="InterPro" id="IPR008758">
    <property type="entry name" value="Peptidase_S28"/>
</dbReference>
<keyword evidence="2 7" id="KW-0645">Protease</keyword>
<proteinExistence type="inferred from homology"/>
<evidence type="ECO:0000256" key="5">
    <source>
        <dbReference type="ARBA" id="ARBA00023180"/>
    </source>
</evidence>
<feature type="chain" id="PRO_5040821606" evidence="6">
    <location>
        <begin position="22"/>
        <end position="500"/>
    </location>
</feature>
<gene>
    <name evidence="7" type="ORF">BV898_17789</name>
</gene>
<keyword evidence="5" id="KW-0325">Glycoprotein</keyword>
<dbReference type="Pfam" id="PF05577">
    <property type="entry name" value="Peptidase_S28"/>
    <property type="match status" value="1"/>
</dbReference>
<dbReference type="GO" id="GO:0070008">
    <property type="term" value="F:serine-type exopeptidase activity"/>
    <property type="evidence" value="ECO:0007669"/>
    <property type="project" value="InterPro"/>
</dbReference>
<keyword evidence="8" id="KW-1185">Reference proteome</keyword>
<dbReference type="PANTHER" id="PTHR11010:SF117">
    <property type="entry name" value="SERINE PROTEASE 16"/>
    <property type="match status" value="1"/>
</dbReference>
<dbReference type="OrthoDB" id="1735038at2759"/>
<sequence>MHSPPVLAFLLIASSWNAAYGSSHFFQGKYRGSLKGLPASNHSTSYGAPGEQYFPQKLDHFNEANVTTWPQRFWVQDKFHKPKGPVFVMIGGEGPENPIWLTQGQWIGWAEKFGAICFILEHRFYGKSHPTPDLSVESLQFLSSEQALADLANFITNQTAARNLKDSKVVTFGGSYPGSLSAWFRSKYPHIVHAAISSSAPMVAVEDFADYAVVVKNSLNRSSPQCVQNVQAANDALQAALKNPDSAKKLQDLFQLCTPVSNENSKKDLENLVESLAGNFMEVVQYNRDNRAFEGAQATNITIDTLCDIMTHDSTDTALQRYARVNSLLLSATSQECLNFTYESFLEPLANTEWTDETSAGGRQWTYQTCTEFGFFQTSDSNNQPFAPMFPLKFFVDQCRDLFGLSEEVLKNGITETNTYYGGRDLKVDHIVFVNGDIDPWHALGITKRHGHNAPAVLIKGAAHCSDMYPSRDEDIPEVKLARVIIEFFLRKWIGWFAEA</sequence>
<dbReference type="InterPro" id="IPR042269">
    <property type="entry name" value="Ser_carbopepase_S28_SKS"/>
</dbReference>
<organism evidence="7 8">
    <name type="scientific">Hypsibius exemplaris</name>
    <name type="common">Freshwater tardigrade</name>
    <dbReference type="NCBI Taxonomy" id="2072580"/>
    <lineage>
        <taxon>Eukaryota</taxon>
        <taxon>Metazoa</taxon>
        <taxon>Ecdysozoa</taxon>
        <taxon>Tardigrada</taxon>
        <taxon>Eutardigrada</taxon>
        <taxon>Parachela</taxon>
        <taxon>Hypsibioidea</taxon>
        <taxon>Hypsibiidae</taxon>
        <taxon>Hypsibius</taxon>
    </lineage>
</organism>
<evidence type="ECO:0000256" key="6">
    <source>
        <dbReference type="SAM" id="SignalP"/>
    </source>
</evidence>
<comment type="caution">
    <text evidence="7">The sequence shown here is derived from an EMBL/GenBank/DDBJ whole genome shotgun (WGS) entry which is preliminary data.</text>
</comment>
<reference evidence="8" key="1">
    <citation type="submission" date="2017-01" db="EMBL/GenBank/DDBJ databases">
        <title>Comparative genomics of anhydrobiosis in the tardigrade Hypsibius dujardini.</title>
        <authorList>
            <person name="Yoshida Y."/>
            <person name="Koutsovoulos G."/>
            <person name="Laetsch D."/>
            <person name="Stevens L."/>
            <person name="Kumar S."/>
            <person name="Horikawa D."/>
            <person name="Ishino K."/>
            <person name="Komine S."/>
            <person name="Tomita M."/>
            <person name="Blaxter M."/>
            <person name="Arakawa K."/>
        </authorList>
    </citation>
    <scope>NUCLEOTIDE SEQUENCE [LARGE SCALE GENOMIC DNA]</scope>
    <source>
        <strain evidence="8">Z151</strain>
    </source>
</reference>
<dbReference type="SUPFAM" id="SSF53474">
    <property type="entry name" value="alpha/beta-Hydrolases"/>
    <property type="match status" value="2"/>
</dbReference>
<accession>A0A9X6NIM7</accession>
<name>A0A9X6NIM7_HYPEX</name>
<evidence type="ECO:0000256" key="3">
    <source>
        <dbReference type="ARBA" id="ARBA00022729"/>
    </source>
</evidence>
<evidence type="ECO:0000313" key="8">
    <source>
        <dbReference type="Proteomes" id="UP000192578"/>
    </source>
</evidence>
<dbReference type="Gene3D" id="3.40.50.1820">
    <property type="entry name" value="alpha/beta hydrolase"/>
    <property type="match status" value="1"/>
</dbReference>
<feature type="signal peptide" evidence="6">
    <location>
        <begin position="1"/>
        <end position="21"/>
    </location>
</feature>